<geneLocation type="plasmid" evidence="1">
    <name>unnamed2</name>
</geneLocation>
<dbReference type="AlphaFoldDB" id="A0AB39BMF1"/>
<sequence>MSYTGVRQAPSTRRRCHTTTGTLLVAVGLAGLLTGCSSLEPDSAAATGAVSGFFAALDAGDGDAACALLNDSAHEAVEDTTGTGCAEGILTLGVDTASPANSVEVYSRAAYAQTGDTAVFLTVGDDGWLIRAAGCTPVEDAPFDCVLNGS</sequence>
<accession>A0AB39BMF1</accession>
<gene>
    <name evidence="1" type="ORF">ABFY20_20290</name>
</gene>
<reference evidence="1" key="1">
    <citation type="submission" date="2024-05" db="EMBL/GenBank/DDBJ databases">
        <title>Herbiconiux sp. A18JL235.</title>
        <authorList>
            <person name="Zhang G."/>
        </authorList>
    </citation>
    <scope>NUCLEOTIDE SEQUENCE</scope>
    <source>
        <strain evidence="1">A18JL235</strain>
        <plasmid evidence="1">unnamed2</plasmid>
    </source>
</reference>
<name>A0AB39BMF1_9MICO</name>
<proteinExistence type="predicted"/>
<dbReference type="RefSeq" id="WP_368499954.1">
    <property type="nucleotide sequence ID" value="NZ_CP162513.1"/>
</dbReference>
<evidence type="ECO:0000313" key="1">
    <source>
        <dbReference type="EMBL" id="XDI07591.1"/>
    </source>
</evidence>
<keyword evidence="1" id="KW-0614">Plasmid</keyword>
<evidence type="ECO:0008006" key="2">
    <source>
        <dbReference type="Google" id="ProtNLM"/>
    </source>
</evidence>
<dbReference type="EMBL" id="CP162513">
    <property type="protein sequence ID" value="XDI07591.1"/>
    <property type="molecule type" value="Genomic_DNA"/>
</dbReference>
<organism evidence="1">
    <name type="scientific">Herbiconiux sp. A18JL235</name>
    <dbReference type="NCBI Taxonomy" id="3152363"/>
    <lineage>
        <taxon>Bacteria</taxon>
        <taxon>Bacillati</taxon>
        <taxon>Actinomycetota</taxon>
        <taxon>Actinomycetes</taxon>
        <taxon>Micrococcales</taxon>
        <taxon>Microbacteriaceae</taxon>
        <taxon>Herbiconiux</taxon>
    </lineage>
</organism>
<protein>
    <recommendedName>
        <fullName evidence="2">Nuclear transport factor 2 family protein</fullName>
    </recommendedName>
</protein>